<dbReference type="EMBL" id="JBJURJ010000007">
    <property type="protein sequence ID" value="MFM9328993.1"/>
    <property type="molecule type" value="Genomic_DNA"/>
</dbReference>
<name>A0ACC7NW77_9BACL</name>
<proteinExistence type="predicted"/>
<keyword evidence="2" id="KW-1185">Reference proteome</keyword>
<protein>
    <submittedName>
        <fullName evidence="1">M50 family metallopeptidase</fullName>
    </submittedName>
</protein>
<evidence type="ECO:0000313" key="2">
    <source>
        <dbReference type="Proteomes" id="UP001631969"/>
    </source>
</evidence>
<organism evidence="1 2">
    <name type="scientific">Paenibacillus mesotrionivorans</name>
    <dbReference type="NCBI Taxonomy" id="3160968"/>
    <lineage>
        <taxon>Bacteria</taxon>
        <taxon>Bacillati</taxon>
        <taxon>Bacillota</taxon>
        <taxon>Bacilli</taxon>
        <taxon>Bacillales</taxon>
        <taxon>Paenibacillaceae</taxon>
        <taxon>Paenibacillus</taxon>
    </lineage>
</organism>
<comment type="caution">
    <text evidence="1">The sequence shown here is derived from an EMBL/GenBank/DDBJ whole genome shotgun (WGS) entry which is preliminary data.</text>
</comment>
<evidence type="ECO:0000313" key="1">
    <source>
        <dbReference type="EMBL" id="MFM9328993.1"/>
    </source>
</evidence>
<sequence length="241" mass="27054">MSKWMLTVLFLIGSVFVTNLIPFSSFFRYLDTMIHEFGHAAATLLLSGKVMYIELYADHSGVTRSLITKPWSRIPVGLAGYMSASLFAWLLFALNGRSRQKEGLYTITLLAVISLVLFVRNGYGMMWLAGFIALNVVVLLWGNRVVMKWYYLVLAFLTLEESVSGALYILILAINRPGQAGDSTLLAQASGIPAPVWGAWFLLFALWCAKRALQCFFGKRRSRSRPGEREVGNAYAGYERR</sequence>
<gene>
    <name evidence="1" type="ORF">ACI1P1_11915</name>
</gene>
<accession>A0ACC7NW77</accession>
<reference evidence="1" key="1">
    <citation type="submission" date="2024-12" db="EMBL/GenBank/DDBJ databases">
        <authorList>
            <person name="Wu N."/>
        </authorList>
    </citation>
    <scope>NUCLEOTIDE SEQUENCE</scope>
    <source>
        <strain evidence="1">P15</strain>
    </source>
</reference>
<dbReference type="Proteomes" id="UP001631969">
    <property type="component" value="Unassembled WGS sequence"/>
</dbReference>